<comment type="caution">
    <text evidence="1">The sequence shown here is derived from an EMBL/GenBank/DDBJ whole genome shotgun (WGS) entry which is preliminary data.</text>
</comment>
<protein>
    <submittedName>
        <fullName evidence="1">Uncharacterized protein</fullName>
    </submittedName>
</protein>
<sequence>MVEELLKEVALWT</sequence>
<organism evidence="1 2">
    <name type="scientific">Solanum bulbocastanum</name>
    <name type="common">Wild potato</name>
    <dbReference type="NCBI Taxonomy" id="147425"/>
    <lineage>
        <taxon>Eukaryota</taxon>
        <taxon>Viridiplantae</taxon>
        <taxon>Streptophyta</taxon>
        <taxon>Embryophyta</taxon>
        <taxon>Tracheophyta</taxon>
        <taxon>Spermatophyta</taxon>
        <taxon>Magnoliopsida</taxon>
        <taxon>eudicotyledons</taxon>
        <taxon>Gunneridae</taxon>
        <taxon>Pentapetalae</taxon>
        <taxon>asterids</taxon>
        <taxon>lamiids</taxon>
        <taxon>Solanales</taxon>
        <taxon>Solanaceae</taxon>
        <taxon>Solanoideae</taxon>
        <taxon>Solaneae</taxon>
        <taxon>Solanum</taxon>
    </lineage>
</organism>
<dbReference type="Proteomes" id="UP001371456">
    <property type="component" value="Unassembled WGS sequence"/>
</dbReference>
<proteinExistence type="predicted"/>
<reference evidence="1 2" key="1">
    <citation type="submission" date="2024-02" db="EMBL/GenBank/DDBJ databases">
        <title>de novo genome assembly of Solanum bulbocastanum strain 11H21.</title>
        <authorList>
            <person name="Hosaka A.J."/>
        </authorList>
    </citation>
    <scope>NUCLEOTIDE SEQUENCE [LARGE SCALE GENOMIC DNA]</scope>
    <source>
        <tissue evidence="1">Young leaves</tissue>
    </source>
</reference>
<evidence type="ECO:0000313" key="2">
    <source>
        <dbReference type="Proteomes" id="UP001371456"/>
    </source>
</evidence>
<accession>A0AAN8TBN8</accession>
<evidence type="ECO:0000313" key="1">
    <source>
        <dbReference type="EMBL" id="KAK6784185.1"/>
    </source>
</evidence>
<keyword evidence="2" id="KW-1185">Reference proteome</keyword>
<gene>
    <name evidence="1" type="ORF">RDI58_017639</name>
</gene>
<dbReference type="EMBL" id="JBANQN010000007">
    <property type="protein sequence ID" value="KAK6784185.1"/>
    <property type="molecule type" value="Genomic_DNA"/>
</dbReference>
<name>A0AAN8TBN8_SOLBU</name>